<dbReference type="EMBL" id="CAVNYO010000080">
    <property type="protein sequence ID" value="CAK5265050.1"/>
    <property type="molecule type" value="Genomic_DNA"/>
</dbReference>
<sequence>MPMIRRLALVQQNSAQLVHRLLRLEPSVYKTGHVQVRGKLDRVLRFPTFLARNVVLEPKQREVENGRELTELDPPDRVLEAVAFGTMVSANR</sequence>
<reference evidence="2" key="1">
    <citation type="submission" date="2023-11" db="EMBL/GenBank/DDBJ databases">
        <authorList>
            <person name="De Vega J J."/>
            <person name="De Vega J J."/>
        </authorList>
    </citation>
    <scope>NUCLEOTIDE SEQUENCE</scope>
</reference>
<keyword evidence="3" id="KW-1185">Reference proteome</keyword>
<accession>A0AAD2K3R6</accession>
<protein>
    <submittedName>
        <fullName evidence="2">Uncharacterized protein</fullName>
    </submittedName>
</protein>
<evidence type="ECO:0000313" key="2">
    <source>
        <dbReference type="EMBL" id="CAK5277345.1"/>
    </source>
</evidence>
<organism evidence="2 3">
    <name type="scientific">Mycena citricolor</name>
    <dbReference type="NCBI Taxonomy" id="2018698"/>
    <lineage>
        <taxon>Eukaryota</taxon>
        <taxon>Fungi</taxon>
        <taxon>Dikarya</taxon>
        <taxon>Basidiomycota</taxon>
        <taxon>Agaricomycotina</taxon>
        <taxon>Agaricomycetes</taxon>
        <taxon>Agaricomycetidae</taxon>
        <taxon>Agaricales</taxon>
        <taxon>Marasmiineae</taxon>
        <taxon>Mycenaceae</taxon>
        <taxon>Mycena</taxon>
    </lineage>
</organism>
<dbReference type="AlphaFoldDB" id="A0AAD2K3R6"/>
<evidence type="ECO:0000313" key="3">
    <source>
        <dbReference type="Proteomes" id="UP001295794"/>
    </source>
</evidence>
<dbReference type="Proteomes" id="UP001295794">
    <property type="component" value="Unassembled WGS sequence"/>
</dbReference>
<proteinExistence type="predicted"/>
<gene>
    <name evidence="2" type="ORF">MYCIT1_LOCUS26303</name>
    <name evidence="1" type="ORF">MYCIT1_LOCUS5738</name>
</gene>
<name>A0AAD2K3R6_9AGAR</name>
<comment type="caution">
    <text evidence="2">The sequence shown here is derived from an EMBL/GenBank/DDBJ whole genome shotgun (WGS) entry which is preliminary data.</text>
</comment>
<evidence type="ECO:0000313" key="1">
    <source>
        <dbReference type="EMBL" id="CAK5265050.1"/>
    </source>
</evidence>
<dbReference type="EMBL" id="CAVNYO010000419">
    <property type="protein sequence ID" value="CAK5277345.1"/>
    <property type="molecule type" value="Genomic_DNA"/>
</dbReference>